<name>A0ACC0VB51_9HYPO</name>
<proteinExistence type="predicted"/>
<evidence type="ECO:0000313" key="2">
    <source>
        <dbReference type="Proteomes" id="UP001163324"/>
    </source>
</evidence>
<comment type="caution">
    <text evidence="1">The sequence shown here is derived from an EMBL/GenBank/DDBJ whole genome shotgun (WGS) entry which is preliminary data.</text>
</comment>
<organism evidence="1 2">
    <name type="scientific">Trichothecium roseum</name>
    <dbReference type="NCBI Taxonomy" id="47278"/>
    <lineage>
        <taxon>Eukaryota</taxon>
        <taxon>Fungi</taxon>
        <taxon>Dikarya</taxon>
        <taxon>Ascomycota</taxon>
        <taxon>Pezizomycotina</taxon>
        <taxon>Sordariomycetes</taxon>
        <taxon>Hypocreomycetidae</taxon>
        <taxon>Hypocreales</taxon>
        <taxon>Hypocreales incertae sedis</taxon>
        <taxon>Trichothecium</taxon>
    </lineage>
</organism>
<reference evidence="1" key="1">
    <citation type="submission" date="2022-10" db="EMBL/GenBank/DDBJ databases">
        <title>Complete Genome of Trichothecium roseum strain YXFP-22015, a Plant Pathogen Isolated from Citrus.</title>
        <authorList>
            <person name="Wang Y."/>
            <person name="Zhu L."/>
        </authorList>
    </citation>
    <scope>NUCLEOTIDE SEQUENCE</scope>
    <source>
        <strain evidence="1">YXFP-22015</strain>
    </source>
</reference>
<evidence type="ECO:0000313" key="1">
    <source>
        <dbReference type="EMBL" id="KAI9903655.1"/>
    </source>
</evidence>
<dbReference type="Proteomes" id="UP001163324">
    <property type="component" value="Chromosome 1"/>
</dbReference>
<dbReference type="EMBL" id="CM047940">
    <property type="protein sequence ID" value="KAI9903655.1"/>
    <property type="molecule type" value="Genomic_DNA"/>
</dbReference>
<protein>
    <submittedName>
        <fullName evidence="1">Uncharacterized protein</fullName>
    </submittedName>
</protein>
<sequence length="203" mass="23729">MQSNPTIDPIDGELQYFKTETKLLQCHHTALEQFQDKILATSKQRQSEARALYRFVTEAFLIYPTVGILCVFAFKPRVLRMWDRRVAVPLLRRRYEDRPSEFDLPCLTTPLTRLWDSLRSVSDSLDLKWPLPDKLEVIGRHVLSATLVREFLAASDKEYPIELSVQAEDDNRTSTIKVPLQMGHDLLLFALKREREKKLERET</sequence>
<accession>A0ACC0VB51</accession>
<gene>
    <name evidence="1" type="ORF">N3K66_000184</name>
</gene>
<keyword evidence="2" id="KW-1185">Reference proteome</keyword>